<dbReference type="PANTHER" id="PTHR47797:SF4">
    <property type="entry name" value="DOMON DOMAIN-CONTAINING PROTEIN"/>
    <property type="match status" value="1"/>
</dbReference>
<gene>
    <name evidence="4" type="ORF">OIDMADRAFT_121803</name>
</gene>
<feature type="transmembrane region" description="Helical" evidence="2">
    <location>
        <begin position="242"/>
        <end position="263"/>
    </location>
</feature>
<keyword evidence="5" id="KW-1185">Reference proteome</keyword>
<feature type="transmembrane region" description="Helical" evidence="2">
    <location>
        <begin position="300"/>
        <end position="320"/>
    </location>
</feature>
<reference evidence="5" key="2">
    <citation type="submission" date="2015-01" db="EMBL/GenBank/DDBJ databases">
        <title>Evolutionary Origins and Diversification of the Mycorrhizal Mutualists.</title>
        <authorList>
            <consortium name="DOE Joint Genome Institute"/>
            <consortium name="Mycorrhizal Genomics Consortium"/>
            <person name="Kohler A."/>
            <person name="Kuo A."/>
            <person name="Nagy L.G."/>
            <person name="Floudas D."/>
            <person name="Copeland A."/>
            <person name="Barry K.W."/>
            <person name="Cichocki N."/>
            <person name="Veneault-Fourrey C."/>
            <person name="LaButti K."/>
            <person name="Lindquist E.A."/>
            <person name="Lipzen A."/>
            <person name="Lundell T."/>
            <person name="Morin E."/>
            <person name="Murat C."/>
            <person name="Riley R."/>
            <person name="Ohm R."/>
            <person name="Sun H."/>
            <person name="Tunlid A."/>
            <person name="Henrissat B."/>
            <person name="Grigoriev I.V."/>
            <person name="Hibbett D.S."/>
            <person name="Martin F."/>
        </authorList>
    </citation>
    <scope>NUCLEOTIDE SEQUENCE [LARGE SCALE GENOMIC DNA]</scope>
    <source>
        <strain evidence="5">Zn</strain>
    </source>
</reference>
<dbReference type="Gene3D" id="2.60.40.1210">
    <property type="entry name" value="Cellobiose dehydrogenase, cytochrome domain"/>
    <property type="match status" value="1"/>
</dbReference>
<proteinExistence type="predicted"/>
<dbReference type="InterPro" id="IPR015920">
    <property type="entry name" value="Cellobiose_DH-like_cyt"/>
</dbReference>
<evidence type="ECO:0000259" key="3">
    <source>
        <dbReference type="Pfam" id="PF16010"/>
    </source>
</evidence>
<feature type="transmembrane region" description="Helical" evidence="2">
    <location>
        <begin position="326"/>
        <end position="349"/>
    </location>
</feature>
<keyword evidence="2" id="KW-1133">Transmembrane helix</keyword>
<evidence type="ECO:0000256" key="1">
    <source>
        <dbReference type="SAM" id="MobiDB-lite"/>
    </source>
</evidence>
<feature type="transmembrane region" description="Helical" evidence="2">
    <location>
        <begin position="392"/>
        <end position="411"/>
    </location>
</feature>
<dbReference type="InParanoid" id="A0A0C3HES6"/>
<keyword evidence="2" id="KW-0812">Transmembrane</keyword>
<feature type="compositionally biased region" description="Low complexity" evidence="1">
    <location>
        <begin position="196"/>
        <end position="213"/>
    </location>
</feature>
<feature type="transmembrane region" description="Helical" evidence="2">
    <location>
        <begin position="269"/>
        <end position="288"/>
    </location>
</feature>
<dbReference type="Gene3D" id="1.20.120.1770">
    <property type="match status" value="1"/>
</dbReference>
<dbReference type="CDD" id="cd09630">
    <property type="entry name" value="CDH_like_cytochrome"/>
    <property type="match status" value="1"/>
</dbReference>
<protein>
    <recommendedName>
        <fullName evidence="3">Cellobiose dehydrogenase-like cytochrome domain-containing protein</fullName>
    </recommendedName>
</protein>
<accession>A0A0C3HES6</accession>
<evidence type="ECO:0000256" key="2">
    <source>
        <dbReference type="SAM" id="Phobius"/>
    </source>
</evidence>
<dbReference type="STRING" id="913774.A0A0C3HES6"/>
<evidence type="ECO:0000313" key="5">
    <source>
        <dbReference type="Proteomes" id="UP000054321"/>
    </source>
</evidence>
<dbReference type="CDD" id="cd08760">
    <property type="entry name" value="Cyt_b561_FRRS1_like"/>
    <property type="match status" value="1"/>
</dbReference>
<dbReference type="PANTHER" id="PTHR47797">
    <property type="entry name" value="DEHYDROGENASE, PUTATIVE (AFU_ORTHOLOGUE AFUA_8G05805)-RELATED"/>
    <property type="match status" value="1"/>
</dbReference>
<organism evidence="4 5">
    <name type="scientific">Oidiodendron maius (strain Zn)</name>
    <dbReference type="NCBI Taxonomy" id="913774"/>
    <lineage>
        <taxon>Eukaryota</taxon>
        <taxon>Fungi</taxon>
        <taxon>Dikarya</taxon>
        <taxon>Ascomycota</taxon>
        <taxon>Pezizomycotina</taxon>
        <taxon>Leotiomycetes</taxon>
        <taxon>Leotiomycetes incertae sedis</taxon>
        <taxon>Myxotrichaceae</taxon>
        <taxon>Oidiodendron</taxon>
    </lineage>
</organism>
<feature type="domain" description="Cellobiose dehydrogenase-like cytochrome" evidence="3">
    <location>
        <begin position="27"/>
        <end position="187"/>
    </location>
</feature>
<dbReference type="AlphaFoldDB" id="A0A0C3HES6"/>
<dbReference type="EMBL" id="KN832875">
    <property type="protein sequence ID" value="KIN01655.1"/>
    <property type="molecule type" value="Genomic_DNA"/>
</dbReference>
<dbReference type="Proteomes" id="UP000054321">
    <property type="component" value="Unassembled WGS sequence"/>
</dbReference>
<keyword evidence="2" id="KW-0472">Membrane</keyword>
<feature type="transmembrane region" description="Helical" evidence="2">
    <location>
        <begin position="361"/>
        <end position="380"/>
    </location>
</feature>
<dbReference type="HOGENOM" id="CLU_031471_1_0_1"/>
<dbReference type="SUPFAM" id="SSF49344">
    <property type="entry name" value="CBD9-like"/>
    <property type="match status" value="1"/>
</dbReference>
<feature type="region of interest" description="Disordered" evidence="1">
    <location>
        <begin position="196"/>
        <end position="217"/>
    </location>
</feature>
<evidence type="ECO:0000313" key="4">
    <source>
        <dbReference type="EMBL" id="KIN01655.1"/>
    </source>
</evidence>
<dbReference type="OrthoDB" id="19261at2759"/>
<sequence length="430" mass="44765">MVFLTVTDHPYPAPTALGLVSFSPVANGPNYSVGLPPGTTIASSSPGTIYLSLEAPSTYQWAGLGIGEQMAGATIFMMYPNGEGNVTISARNGGGGHVEPQFNSTLMAGVTLLAGSGVDGDVMRANVKCAIGTTCTLNAAATLSKCPWIAAYQPSGSLTSTDESFTLPMHDVDTMFQFTFDLTKATISSDSNPFVSGSGSSSSGGLSNGSSPVGSGGNGGSSFGGIPSDIELIPTFQKAHGILMGTSILLLFPIGAVFMRVVGSPLLHGIVQVLSLCVLIAGFGLGLRMAHILDIVSPPFYFYNHYSFIQFIFFCLYKSIGRTHTIFGTVIVILFLLQPFIGLAHHCLYKKTGGRTPVSHIHIWLGRSILICGAVNGGLGLQLAANSRGGEIAWGVVAGVMALIYAAIVLVKRKSGKSLLGGRTKPEMTS</sequence>
<reference evidence="4 5" key="1">
    <citation type="submission" date="2014-04" db="EMBL/GenBank/DDBJ databases">
        <authorList>
            <consortium name="DOE Joint Genome Institute"/>
            <person name="Kuo A."/>
            <person name="Martino E."/>
            <person name="Perotto S."/>
            <person name="Kohler A."/>
            <person name="Nagy L.G."/>
            <person name="Floudas D."/>
            <person name="Copeland A."/>
            <person name="Barry K.W."/>
            <person name="Cichocki N."/>
            <person name="Veneault-Fourrey C."/>
            <person name="LaButti K."/>
            <person name="Lindquist E.A."/>
            <person name="Lipzen A."/>
            <person name="Lundell T."/>
            <person name="Morin E."/>
            <person name="Murat C."/>
            <person name="Sun H."/>
            <person name="Tunlid A."/>
            <person name="Henrissat B."/>
            <person name="Grigoriev I.V."/>
            <person name="Hibbett D.S."/>
            <person name="Martin F."/>
            <person name="Nordberg H.P."/>
            <person name="Cantor M.N."/>
            <person name="Hua S.X."/>
        </authorList>
    </citation>
    <scope>NUCLEOTIDE SEQUENCE [LARGE SCALE GENOMIC DNA]</scope>
    <source>
        <strain evidence="4 5">Zn</strain>
    </source>
</reference>
<dbReference type="Pfam" id="PF16010">
    <property type="entry name" value="CDH-cyt"/>
    <property type="match status" value="1"/>
</dbReference>
<name>A0A0C3HES6_OIDMZ</name>